<feature type="transmembrane region" description="Helical" evidence="6">
    <location>
        <begin position="161"/>
        <end position="183"/>
    </location>
</feature>
<reference evidence="8" key="1">
    <citation type="journal article" date="2020" name="mSystems">
        <title>Genome- and Community-Level Interaction Insights into Carbon Utilization and Element Cycling Functions of Hydrothermarchaeota in Hydrothermal Sediment.</title>
        <authorList>
            <person name="Zhou Z."/>
            <person name="Liu Y."/>
            <person name="Xu W."/>
            <person name="Pan J."/>
            <person name="Luo Z.H."/>
            <person name="Li M."/>
        </authorList>
    </citation>
    <scope>NUCLEOTIDE SEQUENCE</scope>
    <source>
        <strain evidence="8">SpSt-1183</strain>
    </source>
</reference>
<dbReference type="SUPFAM" id="SSF56112">
    <property type="entry name" value="Protein kinase-like (PK-like)"/>
    <property type="match status" value="1"/>
</dbReference>
<sequence>MKIHKRGAAVWILVLLTLFCSVCGSAAGDGSAGASNETVQSDQYPHLRPDTSLKEDGSSVIRSVLQSLTQRSLYLPDPPVLDTIDANATITPFPDRMPERMNNETERDRSFGPIPALEITGAYVIFLLTFGLSALLLILLSRAGRRISAGYVLDRPRSVSIALAVGYLILGLTAGFFSIPVLSLFSASVLMGNQIWATGAAAFLLVYLLLASLLLSYAVFNRKSFVLVQAAHPIPAIALLVTLWIVTEPLSGVNSPVLLPGFMIASALLPGIHGYCMRRGTAPVPNASGSSSAPTMVSGGISAPVRTGNGFPPELDDRYMDAELVGRGGMALVFRAQRRTDGATVAVKVPTRYDEMTGHCFMKEMQIWKGLSHKNIVEVYAYNILPVPYVEMEYVGPSLADMKKPIQPDEAVRIIRGVAEGLACAHAAGLIHRDIKPGNILIAPDGTPRITDWGLGKEVADRKETRFIAFSLDYAAPEQISPRTYGRGDARTDIFQLGVVFYELLTGRLPFAGEGVGEVSVGILTAEPVPPSGVTETLSVFDVIVLKCLEKDPERRYQSIEELLLDLDDVEDRSF</sequence>
<feature type="domain" description="Protein kinase" evidence="7">
    <location>
        <begin position="319"/>
        <end position="575"/>
    </location>
</feature>
<dbReference type="GO" id="GO:0005524">
    <property type="term" value="F:ATP binding"/>
    <property type="evidence" value="ECO:0007669"/>
    <property type="project" value="UniProtKB-KW"/>
</dbReference>
<keyword evidence="6" id="KW-0812">Transmembrane</keyword>
<keyword evidence="6" id="KW-1133">Transmembrane helix</keyword>
<dbReference type="Pfam" id="PF00069">
    <property type="entry name" value="Pkinase"/>
    <property type="match status" value="1"/>
</dbReference>
<dbReference type="InterPro" id="IPR011009">
    <property type="entry name" value="Kinase-like_dom_sf"/>
</dbReference>
<dbReference type="GO" id="GO:0004674">
    <property type="term" value="F:protein serine/threonine kinase activity"/>
    <property type="evidence" value="ECO:0007669"/>
    <property type="project" value="UniProtKB-KW"/>
</dbReference>
<dbReference type="PANTHER" id="PTHR43289">
    <property type="entry name" value="MITOGEN-ACTIVATED PROTEIN KINASE KINASE KINASE 20-RELATED"/>
    <property type="match status" value="1"/>
</dbReference>
<gene>
    <name evidence="8" type="ORF">ENN52_07435</name>
</gene>
<keyword evidence="6" id="KW-0472">Membrane</keyword>
<dbReference type="AlphaFoldDB" id="A0A831PPH4"/>
<dbReference type="PROSITE" id="PS00107">
    <property type="entry name" value="PROTEIN_KINASE_ATP"/>
    <property type="match status" value="1"/>
</dbReference>
<dbReference type="SMART" id="SM00220">
    <property type="entry name" value="S_TKc"/>
    <property type="match status" value="1"/>
</dbReference>
<feature type="transmembrane region" description="Helical" evidence="6">
    <location>
        <begin position="225"/>
        <end position="245"/>
    </location>
</feature>
<accession>A0A831PPH4</accession>
<evidence type="ECO:0000313" key="8">
    <source>
        <dbReference type="EMBL" id="HDS63934.1"/>
    </source>
</evidence>
<comment type="caution">
    <text evidence="8">The sequence shown here is derived from an EMBL/GenBank/DDBJ whole genome shotgun (WGS) entry which is preliminary data.</text>
</comment>
<dbReference type="InterPro" id="IPR000719">
    <property type="entry name" value="Prot_kinase_dom"/>
</dbReference>
<dbReference type="PANTHER" id="PTHR43289:SF6">
    <property type="entry name" value="SERINE_THREONINE-PROTEIN KINASE NEKL-3"/>
    <property type="match status" value="1"/>
</dbReference>
<dbReference type="InterPro" id="IPR017441">
    <property type="entry name" value="Protein_kinase_ATP_BS"/>
</dbReference>
<evidence type="ECO:0000256" key="4">
    <source>
        <dbReference type="ARBA" id="ARBA00022840"/>
    </source>
</evidence>
<evidence type="ECO:0000256" key="6">
    <source>
        <dbReference type="SAM" id="Phobius"/>
    </source>
</evidence>
<feature type="transmembrane region" description="Helical" evidence="6">
    <location>
        <begin position="257"/>
        <end position="276"/>
    </location>
</feature>
<feature type="compositionally biased region" description="Basic and acidic residues" evidence="5">
    <location>
        <begin position="45"/>
        <end position="55"/>
    </location>
</feature>
<dbReference type="Gene3D" id="3.30.200.20">
    <property type="entry name" value="Phosphorylase Kinase, domain 1"/>
    <property type="match status" value="1"/>
</dbReference>
<keyword evidence="1" id="KW-0808">Transferase</keyword>
<proteinExistence type="predicted"/>
<dbReference type="CDD" id="cd14014">
    <property type="entry name" value="STKc_PknB_like"/>
    <property type="match status" value="1"/>
</dbReference>
<keyword evidence="8" id="KW-0723">Serine/threonine-protein kinase</keyword>
<dbReference type="EMBL" id="DSBY01000302">
    <property type="protein sequence ID" value="HDS63934.1"/>
    <property type="molecule type" value="Genomic_DNA"/>
</dbReference>
<keyword evidence="2" id="KW-0547">Nucleotide-binding</keyword>
<dbReference type="PROSITE" id="PS00108">
    <property type="entry name" value="PROTEIN_KINASE_ST"/>
    <property type="match status" value="1"/>
</dbReference>
<evidence type="ECO:0000259" key="7">
    <source>
        <dbReference type="PROSITE" id="PS50011"/>
    </source>
</evidence>
<feature type="region of interest" description="Disordered" evidence="5">
    <location>
        <begin position="30"/>
        <end position="55"/>
    </location>
</feature>
<feature type="transmembrane region" description="Helical" evidence="6">
    <location>
        <begin position="195"/>
        <end position="218"/>
    </location>
</feature>
<organism evidence="8">
    <name type="scientific">Methanofollis liminatans</name>
    <dbReference type="NCBI Taxonomy" id="2201"/>
    <lineage>
        <taxon>Archaea</taxon>
        <taxon>Methanobacteriati</taxon>
        <taxon>Methanobacteriota</taxon>
        <taxon>Stenosarchaea group</taxon>
        <taxon>Methanomicrobia</taxon>
        <taxon>Methanomicrobiales</taxon>
        <taxon>Methanomicrobiaceae</taxon>
        <taxon>Methanofollis</taxon>
    </lineage>
</organism>
<name>A0A831PPH4_9EURY</name>
<evidence type="ECO:0000256" key="5">
    <source>
        <dbReference type="SAM" id="MobiDB-lite"/>
    </source>
</evidence>
<feature type="transmembrane region" description="Helical" evidence="6">
    <location>
        <begin position="119"/>
        <end position="140"/>
    </location>
</feature>
<evidence type="ECO:0000256" key="2">
    <source>
        <dbReference type="ARBA" id="ARBA00022741"/>
    </source>
</evidence>
<evidence type="ECO:0000256" key="3">
    <source>
        <dbReference type="ARBA" id="ARBA00022777"/>
    </source>
</evidence>
<dbReference type="Gene3D" id="1.10.510.10">
    <property type="entry name" value="Transferase(Phosphotransferase) domain 1"/>
    <property type="match status" value="1"/>
</dbReference>
<keyword evidence="3 8" id="KW-0418">Kinase</keyword>
<dbReference type="InterPro" id="IPR008271">
    <property type="entry name" value="Ser/Thr_kinase_AS"/>
</dbReference>
<evidence type="ECO:0000256" key="1">
    <source>
        <dbReference type="ARBA" id="ARBA00022679"/>
    </source>
</evidence>
<dbReference type="Proteomes" id="UP000885648">
    <property type="component" value="Unassembled WGS sequence"/>
</dbReference>
<keyword evidence="4" id="KW-0067">ATP-binding</keyword>
<protein>
    <submittedName>
        <fullName evidence="8">Serine/threonine protein kinase</fullName>
    </submittedName>
</protein>
<dbReference type="PROSITE" id="PS50011">
    <property type="entry name" value="PROTEIN_KINASE_DOM"/>
    <property type="match status" value="1"/>
</dbReference>